<dbReference type="AlphaFoldDB" id="A0A6A6CKQ1"/>
<proteinExistence type="predicted"/>
<dbReference type="Proteomes" id="UP000799537">
    <property type="component" value="Unassembled WGS sequence"/>
</dbReference>
<dbReference type="PANTHER" id="PTHR37540">
    <property type="entry name" value="TRANSCRIPTION FACTOR (ACR-2), PUTATIVE-RELATED-RELATED"/>
    <property type="match status" value="1"/>
</dbReference>
<organism evidence="2 3">
    <name type="scientific">Zasmidium cellare ATCC 36951</name>
    <dbReference type="NCBI Taxonomy" id="1080233"/>
    <lineage>
        <taxon>Eukaryota</taxon>
        <taxon>Fungi</taxon>
        <taxon>Dikarya</taxon>
        <taxon>Ascomycota</taxon>
        <taxon>Pezizomycotina</taxon>
        <taxon>Dothideomycetes</taxon>
        <taxon>Dothideomycetidae</taxon>
        <taxon>Mycosphaerellales</taxon>
        <taxon>Mycosphaerellaceae</taxon>
        <taxon>Zasmidium</taxon>
    </lineage>
</organism>
<dbReference type="RefSeq" id="XP_033668673.1">
    <property type="nucleotide sequence ID" value="XM_033806101.1"/>
</dbReference>
<reference evidence="2" key="1">
    <citation type="journal article" date="2020" name="Stud. Mycol.">
        <title>101 Dothideomycetes genomes: a test case for predicting lifestyles and emergence of pathogens.</title>
        <authorList>
            <person name="Haridas S."/>
            <person name="Albert R."/>
            <person name="Binder M."/>
            <person name="Bloem J."/>
            <person name="Labutti K."/>
            <person name="Salamov A."/>
            <person name="Andreopoulos B."/>
            <person name="Baker S."/>
            <person name="Barry K."/>
            <person name="Bills G."/>
            <person name="Bluhm B."/>
            <person name="Cannon C."/>
            <person name="Castanera R."/>
            <person name="Culley D."/>
            <person name="Daum C."/>
            <person name="Ezra D."/>
            <person name="Gonzalez J."/>
            <person name="Henrissat B."/>
            <person name="Kuo A."/>
            <person name="Liang C."/>
            <person name="Lipzen A."/>
            <person name="Lutzoni F."/>
            <person name="Magnuson J."/>
            <person name="Mondo S."/>
            <person name="Nolan M."/>
            <person name="Ohm R."/>
            <person name="Pangilinan J."/>
            <person name="Park H.-J."/>
            <person name="Ramirez L."/>
            <person name="Alfaro M."/>
            <person name="Sun H."/>
            <person name="Tritt A."/>
            <person name="Yoshinaga Y."/>
            <person name="Zwiers L.-H."/>
            <person name="Turgeon B."/>
            <person name="Goodwin S."/>
            <person name="Spatafora J."/>
            <person name="Crous P."/>
            <person name="Grigoriev I."/>
        </authorList>
    </citation>
    <scope>NUCLEOTIDE SEQUENCE</scope>
    <source>
        <strain evidence="2">ATCC 36951</strain>
    </source>
</reference>
<accession>A0A6A6CKQ1</accession>
<dbReference type="GeneID" id="54559373"/>
<protein>
    <recommendedName>
        <fullName evidence="4">Tachykinin family protein</fullName>
    </recommendedName>
</protein>
<gene>
    <name evidence="2" type="ORF">M409DRAFT_21934</name>
</gene>
<evidence type="ECO:0000256" key="1">
    <source>
        <dbReference type="SAM" id="MobiDB-lite"/>
    </source>
</evidence>
<dbReference type="OrthoDB" id="3635505at2759"/>
<evidence type="ECO:0000313" key="3">
    <source>
        <dbReference type="Proteomes" id="UP000799537"/>
    </source>
</evidence>
<evidence type="ECO:0008006" key="4">
    <source>
        <dbReference type="Google" id="ProtNLM"/>
    </source>
</evidence>
<evidence type="ECO:0000313" key="2">
    <source>
        <dbReference type="EMBL" id="KAF2167784.1"/>
    </source>
</evidence>
<feature type="region of interest" description="Disordered" evidence="1">
    <location>
        <begin position="1"/>
        <end position="32"/>
    </location>
</feature>
<name>A0A6A6CKQ1_ZASCE</name>
<dbReference type="EMBL" id="ML993592">
    <property type="protein sequence ID" value="KAF2167784.1"/>
    <property type="molecule type" value="Genomic_DNA"/>
</dbReference>
<keyword evidence="3" id="KW-1185">Reference proteome</keyword>
<sequence length="556" mass="61609">MEVRFVSSYDPQTGRPNRRSKDERAHSARIVRQRKKKEQQLFVRAKDVVDGGCSDSFSEAVVLKTNPVKVEVREVVELDGDGEEEELALKDDEVHHEDLNDMALCSATVPYKPVPPTLHLPASLSPIFGALPTTTFTPQTSSSAATAAQYYLSAIMSNTIPFAHQKTWFEAFCTDDMVFHCLNYSSYFFQDVRRKNTGAGLREVTLRHRGKALRLVGERVRGLKGEGGEGLKGEGGEGWGVEALVLTMTTLWMWTREVQAERRGVVGGLLLGSSQRMPDAWLREAFGTVGVEESHGRALEWVLGRVGGLERVGMLLPGLRTGLASCDILSASAHGTHPRFPSIWEPSIPSILLPLQPPANEPTNAFTNSIPNNLPLPLSKTLTSLRHLTHALSRPTTPPSTLITARNALQHRLLSLPSWSHLKTLGETEGSFLATYETCRLTAILFSNAVFFPIDRAVAWRVKLLRLLREVLDRANLGGWKGTGGWRLAVWSLVIANLTACGTGLEEYFLRALRRTLRVKGVDVLEWDDLQELLEGYLWCESVCNPGLEILWLSGV</sequence>
<dbReference type="PANTHER" id="PTHR37540:SF5">
    <property type="entry name" value="TRANSCRIPTION FACTOR DOMAIN-CONTAINING PROTEIN"/>
    <property type="match status" value="1"/>
</dbReference>